<name>A0A3E2TS68_9FIRM</name>
<organism evidence="1 2">
    <name type="scientific">Coprococcus catus</name>
    <dbReference type="NCBI Taxonomy" id="116085"/>
    <lineage>
        <taxon>Bacteria</taxon>
        <taxon>Bacillati</taxon>
        <taxon>Bacillota</taxon>
        <taxon>Clostridia</taxon>
        <taxon>Lachnospirales</taxon>
        <taxon>Lachnospiraceae</taxon>
        <taxon>Coprococcus</taxon>
    </lineage>
</organism>
<accession>A0A3E2TS68</accession>
<evidence type="ECO:0000313" key="2">
    <source>
        <dbReference type="Proteomes" id="UP000260773"/>
    </source>
</evidence>
<dbReference type="Proteomes" id="UP000260773">
    <property type="component" value="Unassembled WGS sequence"/>
</dbReference>
<protein>
    <submittedName>
        <fullName evidence="1">Uncharacterized protein</fullName>
    </submittedName>
</protein>
<dbReference type="AlphaFoldDB" id="A0A3E2TS68"/>
<sequence>MYLKDIKDYTDMVRHREEIMFTAEKSRTPELEQEFSALNEKIASYRKKLFPEREAATICQEAEDGHRYHTDY</sequence>
<evidence type="ECO:0000313" key="1">
    <source>
        <dbReference type="EMBL" id="RGB81740.1"/>
    </source>
</evidence>
<proteinExistence type="predicted"/>
<dbReference type="EMBL" id="QVEP01000004">
    <property type="protein sequence ID" value="RGB81740.1"/>
    <property type="molecule type" value="Genomic_DNA"/>
</dbReference>
<reference evidence="1 2" key="1">
    <citation type="submission" date="2018-08" db="EMBL/GenBank/DDBJ databases">
        <title>A genome reference for cultivated species of the human gut microbiota.</title>
        <authorList>
            <person name="Zou Y."/>
            <person name="Xue W."/>
            <person name="Luo G."/>
        </authorList>
    </citation>
    <scope>NUCLEOTIDE SEQUENCE [LARGE SCALE GENOMIC DNA]</scope>
    <source>
        <strain evidence="1 2">AF45-17</strain>
    </source>
</reference>
<comment type="caution">
    <text evidence="1">The sequence shown here is derived from an EMBL/GenBank/DDBJ whole genome shotgun (WGS) entry which is preliminary data.</text>
</comment>
<gene>
    <name evidence="1" type="ORF">DW070_02910</name>
</gene>